<protein>
    <recommendedName>
        <fullName evidence="3">Biofilm development protein YmgB/AriR</fullName>
    </recommendedName>
</protein>
<dbReference type="EMBL" id="CP002506">
    <property type="protein sequence ID" value="ADW76220.1"/>
    <property type="molecule type" value="Genomic_DNA"/>
</dbReference>
<gene>
    <name evidence="1" type="ordered locus">Rahaq_4640</name>
</gene>
<evidence type="ECO:0008006" key="3">
    <source>
        <dbReference type="Google" id="ProtNLM"/>
    </source>
</evidence>
<dbReference type="eggNOG" id="ENOG5033IIB">
    <property type="taxonomic scope" value="Bacteria"/>
</dbReference>
<dbReference type="GO" id="GO:0071468">
    <property type="term" value="P:cellular response to acidic pH"/>
    <property type="evidence" value="ECO:0007669"/>
    <property type="project" value="InterPro"/>
</dbReference>
<reference evidence="2" key="1">
    <citation type="submission" date="2011-01" db="EMBL/GenBank/DDBJ databases">
        <title>Complete sequence of plasmid1 of Rahnella sp. Y9602.</title>
        <authorList>
            <consortium name="US DOE Joint Genome Institute"/>
            <person name="Lucas S."/>
            <person name="Copeland A."/>
            <person name="Lapidus A."/>
            <person name="Cheng J.-F."/>
            <person name="Goodwin L."/>
            <person name="Pitluck S."/>
            <person name="Lu M."/>
            <person name="Detter J.C."/>
            <person name="Han C."/>
            <person name="Tapia R."/>
            <person name="Land M."/>
            <person name="Hauser L."/>
            <person name="Kyrpides N."/>
            <person name="Ivanova N."/>
            <person name="Ovchinnikova G."/>
            <person name="Pagani I."/>
            <person name="Sobecky P.A."/>
            <person name="Martinez R.J."/>
            <person name="Woyke T."/>
        </authorList>
    </citation>
    <scope>NUCLEOTIDE SEQUENCE [LARGE SCALE GENOMIC DNA]</scope>
    <source>
        <strain evidence="2">Y9602</strain>
        <plasmid evidence="2">pRAHAQ01</plasmid>
    </source>
</reference>
<dbReference type="HOGENOM" id="CLU_164045_2_1_6"/>
<dbReference type="OrthoDB" id="6505211at2"/>
<dbReference type="AlphaFoldDB" id="A0A0H3FHH8"/>
<name>A0A0H3FHH8_RAHSY</name>
<dbReference type="InterPro" id="IPR024753">
    <property type="entry name" value="AriR"/>
</dbReference>
<proteinExistence type="predicted"/>
<reference evidence="1 2" key="2">
    <citation type="journal article" date="2012" name="J. Bacteriol.">
        <title>Complete Genome Sequence of Rahnella sp. Strain Y9602, a Gammaproteobacterium Isolate from Metal- and Radionuclide-Contaminated Soil.</title>
        <authorList>
            <person name="Martinez R.J."/>
            <person name="Bruce D."/>
            <person name="Detter C."/>
            <person name="Goodwin L.A."/>
            <person name="Han J."/>
            <person name="Han C.S."/>
            <person name="Held B."/>
            <person name="Land M.L."/>
            <person name="Mikhailova N."/>
            <person name="Nolan M."/>
            <person name="Pennacchio L."/>
            <person name="Pitluck S."/>
            <person name="Tapia R."/>
            <person name="Woyke T."/>
            <person name="Sobecky P.A."/>
        </authorList>
    </citation>
    <scope>NUCLEOTIDE SEQUENCE [LARGE SCALE GENOMIC DNA]</scope>
    <source>
        <strain evidence="1 2">Y9602</strain>
        <plasmid evidence="1 2">pRAHAQ01</plasmid>
    </source>
</reference>
<evidence type="ECO:0000313" key="2">
    <source>
        <dbReference type="Proteomes" id="UP000007257"/>
    </source>
</evidence>
<dbReference type="RefSeq" id="WP_013577901.1">
    <property type="nucleotide sequence ID" value="NC_015062.1"/>
</dbReference>
<dbReference type="Proteomes" id="UP000007257">
    <property type="component" value="Plasmid pRAHAQ01"/>
</dbReference>
<dbReference type="Gene3D" id="1.20.5.5260">
    <property type="match status" value="1"/>
</dbReference>
<evidence type="ECO:0000313" key="1">
    <source>
        <dbReference type="EMBL" id="ADW76220.1"/>
    </source>
</evidence>
<accession>A0A0H3FHH8</accession>
<organism evidence="1 2">
    <name type="scientific">Rahnella sp. (strain Y9602)</name>
    <dbReference type="NCBI Taxonomy" id="2703885"/>
    <lineage>
        <taxon>Bacteria</taxon>
        <taxon>Pseudomonadati</taxon>
        <taxon>Pseudomonadota</taxon>
        <taxon>Gammaproteobacteria</taxon>
        <taxon>Enterobacterales</taxon>
        <taxon>Yersiniaceae</taxon>
        <taxon>Rahnella</taxon>
    </lineage>
</organism>
<sequence length="85" mass="9437">MQIEAEQTVTEISDYLNVRETPTLSEVEILGTVVSGLLSSHYPVSNKAIIEGLVRHLEQETNISNQQGCRNLLELVLLSTQDDVI</sequence>
<dbReference type="Pfam" id="PF10798">
    <property type="entry name" value="YmgB"/>
    <property type="match status" value="1"/>
</dbReference>
<geneLocation type="plasmid" evidence="1 2">
    <name>pRAHAQ01</name>
</geneLocation>
<keyword evidence="1" id="KW-0614">Plasmid</keyword>
<dbReference type="KEGG" id="rah:Rahaq_4640"/>